<dbReference type="GO" id="GO:0031930">
    <property type="term" value="P:mitochondria-nucleus signaling pathway"/>
    <property type="evidence" value="ECO:0007669"/>
    <property type="project" value="TreeGrafter"/>
</dbReference>
<keyword evidence="2" id="KW-0677">Repeat</keyword>
<dbReference type="NCBIfam" id="TIGR00756">
    <property type="entry name" value="PPR"/>
    <property type="match status" value="3"/>
</dbReference>
<evidence type="ECO:0000313" key="5">
    <source>
        <dbReference type="Proteomes" id="UP000593562"/>
    </source>
</evidence>
<dbReference type="PANTHER" id="PTHR47936">
    <property type="entry name" value="PPR_LONG DOMAIN-CONTAINING PROTEIN"/>
    <property type="match status" value="1"/>
</dbReference>
<dbReference type="InterPro" id="IPR002885">
    <property type="entry name" value="PPR_rpt"/>
</dbReference>
<sequence>MGALDSTLSVVDEMEKKGIQPDVITFNTLLHAFYWSGRFADGEKMWDLMETKDIVPNVWSYNARMRGLVSENRLQEAIELLDKMRSNGVQPDAATYNAFMRKFCLDKNLEEAKNWYHKLRENDCEPDRVTYLTLVPFLREKGEFDMALEMCKEIINRGLYVPPTLLQPPVVDELIKESRIEDARGLVKLARTNRRVRYYKLNLPS</sequence>
<gene>
    <name evidence="4" type="ORF">HS088_TW21G00771</name>
</gene>
<reference evidence="4 5" key="1">
    <citation type="journal article" date="2020" name="Nat. Commun.">
        <title>Genome of Tripterygium wilfordii and identification of cytochrome P450 involved in triptolide biosynthesis.</title>
        <authorList>
            <person name="Tu L."/>
            <person name="Su P."/>
            <person name="Zhang Z."/>
            <person name="Gao L."/>
            <person name="Wang J."/>
            <person name="Hu T."/>
            <person name="Zhou J."/>
            <person name="Zhang Y."/>
            <person name="Zhao Y."/>
            <person name="Liu Y."/>
            <person name="Song Y."/>
            <person name="Tong Y."/>
            <person name="Lu Y."/>
            <person name="Yang J."/>
            <person name="Xu C."/>
            <person name="Jia M."/>
            <person name="Peters R.J."/>
            <person name="Huang L."/>
            <person name="Gao W."/>
        </authorList>
    </citation>
    <scope>NUCLEOTIDE SEQUENCE [LARGE SCALE GENOMIC DNA]</scope>
    <source>
        <strain evidence="5">cv. XIE 37</strain>
        <tissue evidence="4">Leaf</tissue>
    </source>
</reference>
<comment type="similarity">
    <text evidence="1">Belongs to the PPR family. P subfamily.</text>
</comment>
<dbReference type="PROSITE" id="PS51375">
    <property type="entry name" value="PPR"/>
    <property type="match status" value="3"/>
</dbReference>
<proteinExistence type="inferred from homology"/>
<name>A0A7J7C3B5_TRIWF</name>
<dbReference type="Gene3D" id="1.25.40.10">
    <property type="entry name" value="Tetratricopeptide repeat domain"/>
    <property type="match status" value="1"/>
</dbReference>
<evidence type="ECO:0000313" key="4">
    <source>
        <dbReference type="EMBL" id="KAF5728622.1"/>
    </source>
</evidence>
<dbReference type="AlphaFoldDB" id="A0A7J7C3B5"/>
<dbReference type="InParanoid" id="A0A7J7C3B5"/>
<dbReference type="InterPro" id="IPR011990">
    <property type="entry name" value="TPR-like_helical_dom_sf"/>
</dbReference>
<feature type="repeat" description="PPR" evidence="3">
    <location>
        <begin position="22"/>
        <end position="56"/>
    </location>
</feature>
<dbReference type="EMBL" id="JAAARO010000021">
    <property type="protein sequence ID" value="KAF5728622.1"/>
    <property type="molecule type" value="Genomic_DNA"/>
</dbReference>
<evidence type="ECO:0000256" key="3">
    <source>
        <dbReference type="PROSITE-ProRule" id="PRU00708"/>
    </source>
</evidence>
<dbReference type="PANTHER" id="PTHR47936:SF5">
    <property type="entry name" value="PENTACOTRIPEPTIDE-REPEAT REGION OF PRORP DOMAIN-CONTAINING PROTEIN"/>
    <property type="match status" value="1"/>
</dbReference>
<dbReference type="SUPFAM" id="SSF81901">
    <property type="entry name" value="HCP-like"/>
    <property type="match status" value="1"/>
</dbReference>
<evidence type="ECO:0000256" key="1">
    <source>
        <dbReference type="ARBA" id="ARBA00007626"/>
    </source>
</evidence>
<dbReference type="Proteomes" id="UP000593562">
    <property type="component" value="Unassembled WGS sequence"/>
</dbReference>
<dbReference type="GO" id="GO:0009507">
    <property type="term" value="C:chloroplast"/>
    <property type="evidence" value="ECO:0007669"/>
    <property type="project" value="TreeGrafter"/>
</dbReference>
<keyword evidence="5" id="KW-1185">Reference proteome</keyword>
<protein>
    <submittedName>
        <fullName evidence="4">Putative pentatricopeptide repeat-containing protein</fullName>
    </submittedName>
</protein>
<feature type="repeat" description="PPR" evidence="3">
    <location>
        <begin position="57"/>
        <end position="91"/>
    </location>
</feature>
<dbReference type="Pfam" id="PF13041">
    <property type="entry name" value="PPR_2"/>
    <property type="match status" value="2"/>
</dbReference>
<comment type="caution">
    <text evidence="4">The sequence shown here is derived from an EMBL/GenBank/DDBJ whole genome shotgun (WGS) entry which is preliminary data.</text>
</comment>
<feature type="repeat" description="PPR" evidence="3">
    <location>
        <begin position="92"/>
        <end position="126"/>
    </location>
</feature>
<dbReference type="GO" id="GO:0010019">
    <property type="term" value="P:chloroplast-nucleus signaling pathway"/>
    <property type="evidence" value="ECO:0007669"/>
    <property type="project" value="TreeGrafter"/>
</dbReference>
<accession>A0A7J7C3B5</accession>
<organism evidence="4 5">
    <name type="scientific">Tripterygium wilfordii</name>
    <name type="common">Thunder God vine</name>
    <dbReference type="NCBI Taxonomy" id="458696"/>
    <lineage>
        <taxon>Eukaryota</taxon>
        <taxon>Viridiplantae</taxon>
        <taxon>Streptophyta</taxon>
        <taxon>Embryophyta</taxon>
        <taxon>Tracheophyta</taxon>
        <taxon>Spermatophyta</taxon>
        <taxon>Magnoliopsida</taxon>
        <taxon>eudicotyledons</taxon>
        <taxon>Gunneridae</taxon>
        <taxon>Pentapetalae</taxon>
        <taxon>rosids</taxon>
        <taxon>fabids</taxon>
        <taxon>Celastrales</taxon>
        <taxon>Celastraceae</taxon>
        <taxon>Tripterygium</taxon>
    </lineage>
</organism>
<evidence type="ECO:0000256" key="2">
    <source>
        <dbReference type="ARBA" id="ARBA00022737"/>
    </source>
</evidence>